<dbReference type="OrthoDB" id="6358008at2759"/>
<protein>
    <recommendedName>
        <fullName evidence="3">MULE transposase domain-containing protein</fullName>
    </recommendedName>
</protein>
<reference evidence="1 2" key="1">
    <citation type="journal article" date="2011" name="Science">
        <title>The ecoresponsive genome of Daphnia pulex.</title>
        <authorList>
            <person name="Colbourne J.K."/>
            <person name="Pfrender M.E."/>
            <person name="Gilbert D."/>
            <person name="Thomas W.K."/>
            <person name="Tucker A."/>
            <person name="Oakley T.H."/>
            <person name="Tokishita S."/>
            <person name="Aerts A."/>
            <person name="Arnold G.J."/>
            <person name="Basu M.K."/>
            <person name="Bauer D.J."/>
            <person name="Caceres C.E."/>
            <person name="Carmel L."/>
            <person name="Casola C."/>
            <person name="Choi J.H."/>
            <person name="Detter J.C."/>
            <person name="Dong Q."/>
            <person name="Dusheyko S."/>
            <person name="Eads B.D."/>
            <person name="Frohlich T."/>
            <person name="Geiler-Samerotte K.A."/>
            <person name="Gerlach D."/>
            <person name="Hatcher P."/>
            <person name="Jogdeo S."/>
            <person name="Krijgsveld J."/>
            <person name="Kriventseva E.V."/>
            <person name="Kultz D."/>
            <person name="Laforsch C."/>
            <person name="Lindquist E."/>
            <person name="Lopez J."/>
            <person name="Manak J.R."/>
            <person name="Muller J."/>
            <person name="Pangilinan J."/>
            <person name="Patwardhan R.P."/>
            <person name="Pitluck S."/>
            <person name="Pritham E.J."/>
            <person name="Rechtsteiner A."/>
            <person name="Rho M."/>
            <person name="Rogozin I.B."/>
            <person name="Sakarya O."/>
            <person name="Salamov A."/>
            <person name="Schaack S."/>
            <person name="Shapiro H."/>
            <person name="Shiga Y."/>
            <person name="Skalitzky C."/>
            <person name="Smith Z."/>
            <person name="Souvorov A."/>
            <person name="Sung W."/>
            <person name="Tang Z."/>
            <person name="Tsuchiya D."/>
            <person name="Tu H."/>
            <person name="Vos H."/>
            <person name="Wang M."/>
            <person name="Wolf Y.I."/>
            <person name="Yamagata H."/>
            <person name="Yamada T."/>
            <person name="Ye Y."/>
            <person name="Shaw J.R."/>
            <person name="Andrews J."/>
            <person name="Crease T.J."/>
            <person name="Tang H."/>
            <person name="Lucas S.M."/>
            <person name="Robertson H.M."/>
            <person name="Bork P."/>
            <person name="Koonin E.V."/>
            <person name="Zdobnov E.M."/>
            <person name="Grigoriev I.V."/>
            <person name="Lynch M."/>
            <person name="Boore J.L."/>
        </authorList>
    </citation>
    <scope>NUCLEOTIDE SEQUENCE [LARGE SCALE GENOMIC DNA]</scope>
</reference>
<evidence type="ECO:0000313" key="1">
    <source>
        <dbReference type="EMBL" id="EFX72005.1"/>
    </source>
</evidence>
<dbReference type="PhylomeDB" id="E9H843"/>
<dbReference type="Proteomes" id="UP000000305">
    <property type="component" value="Unassembled WGS sequence"/>
</dbReference>
<evidence type="ECO:0000313" key="2">
    <source>
        <dbReference type="Proteomes" id="UP000000305"/>
    </source>
</evidence>
<gene>
    <name evidence="1" type="ORF">DAPPUDRAFT_326561</name>
</gene>
<dbReference type="HOGENOM" id="CLU_1779330_0_0_1"/>
<name>E9H843_DAPPU</name>
<organism evidence="1 2">
    <name type="scientific">Daphnia pulex</name>
    <name type="common">Water flea</name>
    <dbReference type="NCBI Taxonomy" id="6669"/>
    <lineage>
        <taxon>Eukaryota</taxon>
        <taxon>Metazoa</taxon>
        <taxon>Ecdysozoa</taxon>
        <taxon>Arthropoda</taxon>
        <taxon>Crustacea</taxon>
        <taxon>Branchiopoda</taxon>
        <taxon>Diplostraca</taxon>
        <taxon>Cladocera</taxon>
        <taxon>Anomopoda</taxon>
        <taxon>Daphniidae</taxon>
        <taxon>Daphnia</taxon>
    </lineage>
</organism>
<dbReference type="AlphaFoldDB" id="E9H843"/>
<dbReference type="EMBL" id="GL732603">
    <property type="protein sequence ID" value="EFX72005.1"/>
    <property type="molecule type" value="Genomic_DNA"/>
</dbReference>
<keyword evidence="2" id="KW-1185">Reference proteome</keyword>
<proteinExistence type="predicted"/>
<accession>E9H843</accession>
<dbReference type="InParanoid" id="E9H843"/>
<dbReference type="STRING" id="6669.E9H843"/>
<dbReference type="KEGG" id="dpx:DAPPUDRAFT_326561"/>
<sequence length="146" mass="16659">MSHKRKKDYKAVFGKLIEIIEDPISGYPKVEEIMSDFEAAVWVTLKELLPQSKMKGCGFHLNQAMFKNMKKIGLGPIYNKDDATRTVCRQLMSLNLLPAEKISKQFYVIVEENGNGSNIRYGHQQHGRCLWNIVAQITMQKGTTIP</sequence>
<evidence type="ECO:0008006" key="3">
    <source>
        <dbReference type="Google" id="ProtNLM"/>
    </source>
</evidence>